<dbReference type="Pfam" id="PF00005">
    <property type="entry name" value="ABC_tran"/>
    <property type="match status" value="1"/>
</dbReference>
<evidence type="ECO:0000256" key="7">
    <source>
        <dbReference type="ARBA" id="ARBA00023136"/>
    </source>
</evidence>
<dbReference type="SUPFAM" id="SSF52540">
    <property type="entry name" value="P-loop containing nucleoside triphosphate hydrolases"/>
    <property type="match status" value="1"/>
</dbReference>
<evidence type="ECO:0000256" key="8">
    <source>
        <dbReference type="HAMAP-Rule" id="MF_01005"/>
    </source>
</evidence>
<evidence type="ECO:0000313" key="11">
    <source>
        <dbReference type="Proteomes" id="UP000825886"/>
    </source>
</evidence>
<keyword evidence="11" id="KW-1185">Reference proteome</keyword>
<dbReference type="PANTHER" id="PTHR42734:SF18">
    <property type="entry name" value="VITAMIN B12 IMPORT ATP-BINDING PROTEIN BTUD"/>
    <property type="match status" value="1"/>
</dbReference>
<protein>
    <recommendedName>
        <fullName evidence="8">Vitamin B12 import ATP-binding protein BtuD</fullName>
        <ecNumber evidence="8">7.6.2.8</ecNumber>
    </recommendedName>
    <alternativeName>
        <fullName evidence="8">Vitamin B12-transporting ATPase</fullName>
    </alternativeName>
</protein>
<proteinExistence type="inferred from homology"/>
<dbReference type="Proteomes" id="UP000825886">
    <property type="component" value="Chromosome"/>
</dbReference>
<sequence>MRLTHVACGRRLQPVSVSAYAGRLIHVVGPNGSGKSTLLARVSGLLEGGGRVELDGMPIVDLSARDLALRRAYLSQQQNPSALMPVFQYLALHQPKQVSVMAVDEVVAQLATRLMLTDKLTRPLTELSGGEWQRVRLAAVFLQVWPSLNPYARLLVLDEPATGLDVAQRVALDAMLKVLCQAGLIVLASAHDLNHSLQQADDIWLISKGKLIDAGDAVDVMQPERLAPVFGIDFQRHRVGDSDWLVPVSE</sequence>
<comment type="subcellular location">
    <subcellularLocation>
        <location evidence="8">Cell membrane</location>
        <topology evidence="8">Peripheral membrane protein</topology>
    </subcellularLocation>
</comment>
<dbReference type="EMBL" id="CP081864">
    <property type="protein sequence ID" value="QZN98054.1"/>
    <property type="molecule type" value="Genomic_DNA"/>
</dbReference>
<comment type="subunit">
    <text evidence="8">The complex is composed of two ATP-binding proteins (BtuD), two transmembrane proteins (BtuC) and a solute-binding protein (BtuF).</text>
</comment>
<dbReference type="InterPro" id="IPR017871">
    <property type="entry name" value="ABC_transporter-like_CS"/>
</dbReference>
<dbReference type="InterPro" id="IPR003593">
    <property type="entry name" value="AAA+_ATPase"/>
</dbReference>
<keyword evidence="3" id="KW-0997">Cell inner membrane</keyword>
<dbReference type="InterPro" id="IPR003439">
    <property type="entry name" value="ABC_transporter-like_ATP-bd"/>
</dbReference>
<dbReference type="HAMAP" id="MF_01005">
    <property type="entry name" value="BtuD"/>
    <property type="match status" value="1"/>
</dbReference>
<dbReference type="InterPro" id="IPR050153">
    <property type="entry name" value="Metal_Ion_Import_ABC"/>
</dbReference>
<keyword evidence="1 8" id="KW-0813">Transport</keyword>
<dbReference type="SMART" id="SM00382">
    <property type="entry name" value="AAA"/>
    <property type="match status" value="1"/>
</dbReference>
<evidence type="ECO:0000256" key="1">
    <source>
        <dbReference type="ARBA" id="ARBA00022448"/>
    </source>
</evidence>
<evidence type="ECO:0000256" key="5">
    <source>
        <dbReference type="ARBA" id="ARBA00022840"/>
    </source>
</evidence>
<name>A0ABX9ATY9_9ENTR</name>
<keyword evidence="4 8" id="KW-0547">Nucleotide-binding</keyword>
<evidence type="ECO:0000259" key="9">
    <source>
        <dbReference type="PROSITE" id="PS50893"/>
    </source>
</evidence>
<evidence type="ECO:0000256" key="2">
    <source>
        <dbReference type="ARBA" id="ARBA00022475"/>
    </source>
</evidence>
<feature type="domain" description="ABC transporter" evidence="9">
    <location>
        <begin position="1"/>
        <end position="233"/>
    </location>
</feature>
<keyword evidence="6 8" id="KW-1278">Translocase</keyword>
<evidence type="ECO:0000256" key="3">
    <source>
        <dbReference type="ARBA" id="ARBA00022519"/>
    </source>
</evidence>
<dbReference type="EC" id="7.6.2.8" evidence="8"/>
<gene>
    <name evidence="8 10" type="primary">btuD</name>
    <name evidence="10" type="ORF">K6K13_12640</name>
</gene>
<dbReference type="PANTHER" id="PTHR42734">
    <property type="entry name" value="METAL TRANSPORT SYSTEM ATP-BINDING PROTEIN TM_0124-RELATED"/>
    <property type="match status" value="1"/>
</dbReference>
<comment type="catalytic activity">
    <reaction evidence="8">
        <text>an R-cob(III)alamin(out) + ATP + H2O = an R-cob(III)alamin(in) + ADP + phosphate + H(+)</text>
        <dbReference type="Rhea" id="RHEA:17873"/>
        <dbReference type="ChEBI" id="CHEBI:15377"/>
        <dbReference type="ChEBI" id="CHEBI:15378"/>
        <dbReference type="ChEBI" id="CHEBI:30616"/>
        <dbReference type="ChEBI" id="CHEBI:43474"/>
        <dbReference type="ChEBI" id="CHEBI:140785"/>
        <dbReference type="ChEBI" id="CHEBI:456216"/>
        <dbReference type="EC" id="7.6.2.8"/>
    </reaction>
</comment>
<keyword evidence="2 8" id="KW-1003">Cell membrane</keyword>
<dbReference type="Gene3D" id="3.40.50.300">
    <property type="entry name" value="P-loop containing nucleotide triphosphate hydrolases"/>
    <property type="match status" value="1"/>
</dbReference>
<accession>A0ABX9ATY9</accession>
<evidence type="ECO:0000313" key="10">
    <source>
        <dbReference type="EMBL" id="QZN98054.1"/>
    </source>
</evidence>
<comment type="similarity">
    <text evidence="8">Belongs to the ABC transporter superfamily. Vitamin B12 importer (TC 3.A.1.13.1) family.</text>
</comment>
<evidence type="ECO:0000256" key="4">
    <source>
        <dbReference type="ARBA" id="ARBA00022741"/>
    </source>
</evidence>
<dbReference type="PROSITE" id="PS50893">
    <property type="entry name" value="ABC_TRANSPORTER_2"/>
    <property type="match status" value="1"/>
</dbReference>
<keyword evidence="5 8" id="KW-0067">ATP-binding</keyword>
<dbReference type="InterPro" id="IPR027417">
    <property type="entry name" value="P-loop_NTPase"/>
</dbReference>
<feature type="binding site" evidence="8">
    <location>
        <begin position="29"/>
        <end position="36"/>
    </location>
    <ligand>
        <name>ATP</name>
        <dbReference type="ChEBI" id="CHEBI:30616"/>
    </ligand>
</feature>
<evidence type="ECO:0000256" key="6">
    <source>
        <dbReference type="ARBA" id="ARBA00022967"/>
    </source>
</evidence>
<dbReference type="NCBIfam" id="NF002981">
    <property type="entry name" value="PRK03695.1"/>
    <property type="match status" value="1"/>
</dbReference>
<organism evidence="10 11">
    <name type="scientific">Symbiopectobacterium purcellii</name>
    <dbReference type="NCBI Taxonomy" id="2871826"/>
    <lineage>
        <taxon>Bacteria</taxon>
        <taxon>Pseudomonadati</taxon>
        <taxon>Pseudomonadota</taxon>
        <taxon>Gammaproteobacteria</taxon>
        <taxon>Enterobacterales</taxon>
        <taxon>Enterobacteriaceae</taxon>
    </lineage>
</organism>
<dbReference type="PROSITE" id="PS00211">
    <property type="entry name" value="ABC_TRANSPORTER_1"/>
    <property type="match status" value="1"/>
</dbReference>
<dbReference type="GO" id="GO:0005524">
    <property type="term" value="F:ATP binding"/>
    <property type="evidence" value="ECO:0007669"/>
    <property type="project" value="UniProtKB-KW"/>
</dbReference>
<reference evidence="10 11" key="1">
    <citation type="submission" date="2021-08" db="EMBL/GenBank/DDBJ databases">
        <title>Culture and genomic analysis of Symbiopectobacterium purcellii sp. nov. gen. nov., isolated from the leafhopper Empoasca decipiens.</title>
        <authorList>
            <person name="Nadal-Jimenez P."/>
            <person name="Siozios S."/>
            <person name="Halliday N."/>
            <person name="Camara M."/>
            <person name="Hurst G.D.D."/>
        </authorList>
    </citation>
    <scope>NUCLEOTIDE SEQUENCE [LARGE SCALE GENOMIC DNA]</scope>
    <source>
        <strain evidence="10 11">SyEd1</strain>
    </source>
</reference>
<comment type="function">
    <text evidence="8">Part of the ABC transporter complex BtuCDF involved in vitamin B12 import. Responsible for energy coupling to the transport system.</text>
</comment>
<keyword evidence="7 8" id="KW-0472">Membrane</keyword>
<dbReference type="InterPro" id="IPR023693">
    <property type="entry name" value="ABC_transptr_BtuD"/>
</dbReference>